<dbReference type="InterPro" id="IPR029044">
    <property type="entry name" value="Nucleotide-diphossugar_trans"/>
</dbReference>
<dbReference type="EMBL" id="BAAACI010000006">
    <property type="protein sequence ID" value="GAA0773243.1"/>
    <property type="molecule type" value="Genomic_DNA"/>
</dbReference>
<evidence type="ECO:0000313" key="1">
    <source>
        <dbReference type="EMBL" id="GAA0773243.1"/>
    </source>
</evidence>
<keyword evidence="1" id="KW-0548">Nucleotidyltransferase</keyword>
<dbReference type="SUPFAM" id="SSF53448">
    <property type="entry name" value="Nucleotide-diphospho-sugar transferases"/>
    <property type="match status" value="1"/>
</dbReference>
<dbReference type="Gene3D" id="3.90.550.10">
    <property type="entry name" value="Spore Coat Polysaccharide Biosynthesis Protein SpsA, Chain A"/>
    <property type="match status" value="1"/>
</dbReference>
<protein>
    <submittedName>
        <fullName evidence="1">Acylneuraminate cytidylyltransferase family protein</fullName>
    </submittedName>
</protein>
<organism evidence="1 2">
    <name type="scientific">Clostridium subterminale</name>
    <dbReference type="NCBI Taxonomy" id="1550"/>
    <lineage>
        <taxon>Bacteria</taxon>
        <taxon>Bacillati</taxon>
        <taxon>Bacillota</taxon>
        <taxon>Clostridia</taxon>
        <taxon>Eubacteriales</taxon>
        <taxon>Clostridiaceae</taxon>
        <taxon>Clostridium</taxon>
    </lineage>
</organism>
<dbReference type="CDD" id="cd02513">
    <property type="entry name" value="CMP-NeuAc_Synthase"/>
    <property type="match status" value="1"/>
</dbReference>
<accession>A0ABN1KQA6</accession>
<keyword evidence="1" id="KW-0808">Transferase</keyword>
<comment type="caution">
    <text evidence="1">The sequence shown here is derived from an EMBL/GenBank/DDBJ whole genome shotgun (WGS) entry which is preliminary data.</text>
</comment>
<name>A0ABN1KQA6_CLOSU</name>
<dbReference type="RefSeq" id="WP_343826243.1">
    <property type="nucleotide sequence ID" value="NZ_BAAACI010000006.1"/>
</dbReference>
<keyword evidence="2" id="KW-1185">Reference proteome</keyword>
<sequence>MNKEILAIIPARGGSKGVPRKNVRELNGKPLIGYTIEAAKKSNRVSRVVVTTEDIEIATVSREYKAEVPYLRPDELSQDNSPTMECVLHMLNYLEKTEGYVSDYVLLLQCTSPLRNHSHIDEAIDKLLNSDYDSIVSVCEAEVNPYWANIFEGDKLKYFIEEGRKITRRQELPNVYRMNGAIYLIKTEVLKKQKTFEPEEVMGYIMDSYSSVDIDTEMDFKIAEAIIKECGDV</sequence>
<evidence type="ECO:0000313" key="2">
    <source>
        <dbReference type="Proteomes" id="UP001501047"/>
    </source>
</evidence>
<dbReference type="PANTHER" id="PTHR21485">
    <property type="entry name" value="HAD SUPERFAMILY MEMBERS CMAS AND KDSC"/>
    <property type="match status" value="1"/>
</dbReference>
<dbReference type="Proteomes" id="UP001501047">
    <property type="component" value="Unassembled WGS sequence"/>
</dbReference>
<dbReference type="InterPro" id="IPR003329">
    <property type="entry name" value="Cytidylyl_trans"/>
</dbReference>
<proteinExistence type="predicted"/>
<dbReference type="InterPro" id="IPR050793">
    <property type="entry name" value="CMP-NeuNAc_synthase"/>
</dbReference>
<dbReference type="GO" id="GO:0016779">
    <property type="term" value="F:nucleotidyltransferase activity"/>
    <property type="evidence" value="ECO:0007669"/>
    <property type="project" value="UniProtKB-KW"/>
</dbReference>
<dbReference type="PANTHER" id="PTHR21485:SF6">
    <property type="entry name" value="N-ACYLNEURAMINATE CYTIDYLYLTRANSFERASE-RELATED"/>
    <property type="match status" value="1"/>
</dbReference>
<reference evidence="1 2" key="1">
    <citation type="journal article" date="2019" name="Int. J. Syst. Evol. Microbiol.">
        <title>The Global Catalogue of Microorganisms (GCM) 10K type strain sequencing project: providing services to taxonomists for standard genome sequencing and annotation.</title>
        <authorList>
            <consortium name="The Broad Institute Genomics Platform"/>
            <consortium name="The Broad Institute Genome Sequencing Center for Infectious Disease"/>
            <person name="Wu L."/>
            <person name="Ma J."/>
        </authorList>
    </citation>
    <scope>NUCLEOTIDE SEQUENCE [LARGE SCALE GENOMIC DNA]</scope>
    <source>
        <strain evidence="1 2">JCM 1417</strain>
    </source>
</reference>
<dbReference type="Pfam" id="PF02348">
    <property type="entry name" value="CTP_transf_3"/>
    <property type="match status" value="1"/>
</dbReference>
<gene>
    <name evidence="1" type="ORF">GCM10008908_21120</name>
</gene>